<dbReference type="SUPFAM" id="SSF52172">
    <property type="entry name" value="CheY-like"/>
    <property type="match status" value="1"/>
</dbReference>
<evidence type="ECO:0000256" key="1">
    <source>
        <dbReference type="ARBA" id="ARBA00022553"/>
    </source>
</evidence>
<evidence type="ECO:0000259" key="3">
    <source>
        <dbReference type="PROSITE" id="PS50110"/>
    </source>
</evidence>
<sequence length="122" mass="12775">MTGPVLLVEDDPAITLIVETVLKAAGYDVHAARHAQEALDFTTRTTPVLLISDLNLPGGANGATLATTLRATLPSLPVVLISGEFGENAFLPDAPPGTAYLAKPFRRASLTEAIAHARDYAP</sequence>
<feature type="domain" description="Response regulatory" evidence="3">
    <location>
        <begin position="4"/>
        <end position="118"/>
    </location>
</feature>
<dbReference type="PANTHER" id="PTHR44591:SF18">
    <property type="entry name" value="REGULATORY PROTEIN"/>
    <property type="match status" value="1"/>
</dbReference>
<dbReference type="EMBL" id="CATKSH010000004">
    <property type="protein sequence ID" value="CAI9120091.1"/>
    <property type="molecule type" value="Genomic_DNA"/>
</dbReference>
<dbReference type="SMART" id="SM00448">
    <property type="entry name" value="REC"/>
    <property type="match status" value="1"/>
</dbReference>
<evidence type="ECO:0000313" key="4">
    <source>
        <dbReference type="EMBL" id="CAI9120091.1"/>
    </source>
</evidence>
<name>A0AA35UFC3_9PROT</name>
<dbReference type="PANTHER" id="PTHR44591">
    <property type="entry name" value="STRESS RESPONSE REGULATOR PROTEIN 1"/>
    <property type="match status" value="1"/>
</dbReference>
<dbReference type="InterPro" id="IPR001789">
    <property type="entry name" value="Sig_transdc_resp-reg_receiver"/>
</dbReference>
<comment type="caution">
    <text evidence="4">The sequence shown here is derived from an EMBL/GenBank/DDBJ whole genome shotgun (WGS) entry which is preliminary data.</text>
</comment>
<dbReference type="InterPro" id="IPR011006">
    <property type="entry name" value="CheY-like_superfamily"/>
</dbReference>
<dbReference type="AlphaFoldDB" id="A0AA35UFC3"/>
<proteinExistence type="predicted"/>
<evidence type="ECO:0000256" key="2">
    <source>
        <dbReference type="PROSITE-ProRule" id="PRU00169"/>
    </source>
</evidence>
<dbReference type="InterPro" id="IPR050595">
    <property type="entry name" value="Bact_response_regulator"/>
</dbReference>
<dbReference type="Gene3D" id="3.40.50.2300">
    <property type="match status" value="1"/>
</dbReference>
<keyword evidence="1 2" id="KW-0597">Phosphoprotein</keyword>
<dbReference type="Pfam" id="PF00072">
    <property type="entry name" value="Response_reg"/>
    <property type="match status" value="1"/>
</dbReference>
<dbReference type="RefSeq" id="WP_289841886.1">
    <property type="nucleotide sequence ID" value="NZ_CATKSH010000004.1"/>
</dbReference>
<reference evidence="4" key="1">
    <citation type="submission" date="2023-03" db="EMBL/GenBank/DDBJ databases">
        <authorList>
            <person name="Cleenwerck I."/>
        </authorList>
    </citation>
    <scope>NUCLEOTIDE SEQUENCE</scope>
    <source>
        <strain evidence="4">LMG 32879</strain>
    </source>
</reference>
<accession>A0AA35UFC3</accession>
<dbReference type="Proteomes" id="UP001176960">
    <property type="component" value="Unassembled WGS sequence"/>
</dbReference>
<gene>
    <name evidence="4" type="ORF">LMG32879_000920</name>
</gene>
<keyword evidence="5" id="KW-1185">Reference proteome</keyword>
<evidence type="ECO:0000313" key="5">
    <source>
        <dbReference type="Proteomes" id="UP001176960"/>
    </source>
</evidence>
<organism evidence="4 5">
    <name type="scientific">Brytella acorum</name>
    <dbReference type="NCBI Taxonomy" id="2959299"/>
    <lineage>
        <taxon>Bacteria</taxon>
        <taxon>Pseudomonadati</taxon>
        <taxon>Pseudomonadota</taxon>
        <taxon>Alphaproteobacteria</taxon>
        <taxon>Acetobacterales</taxon>
        <taxon>Acetobacteraceae</taxon>
        <taxon>Brytella</taxon>
    </lineage>
</organism>
<protein>
    <submittedName>
        <fullName evidence="4">Response regulator</fullName>
    </submittedName>
</protein>
<dbReference type="PROSITE" id="PS50110">
    <property type="entry name" value="RESPONSE_REGULATORY"/>
    <property type="match status" value="1"/>
</dbReference>
<dbReference type="GO" id="GO:0000160">
    <property type="term" value="P:phosphorelay signal transduction system"/>
    <property type="evidence" value="ECO:0007669"/>
    <property type="project" value="InterPro"/>
</dbReference>
<feature type="modified residue" description="4-aspartylphosphate" evidence="2">
    <location>
        <position position="53"/>
    </location>
</feature>